<reference evidence="1" key="1">
    <citation type="submission" date="2014-09" db="EMBL/GenBank/DDBJ databases">
        <authorList>
            <person name="Magalhaes I.L.F."/>
            <person name="Oliveira U."/>
            <person name="Santos F.R."/>
            <person name="Vidigal T.H.D.A."/>
            <person name="Brescovit A.D."/>
            <person name="Santos A.J."/>
        </authorList>
    </citation>
    <scope>NUCLEOTIDE SEQUENCE</scope>
    <source>
        <tissue evidence="1">Shoot tissue taken approximately 20 cm above the soil surface</tissue>
    </source>
</reference>
<reference evidence="1" key="2">
    <citation type="journal article" date="2015" name="Data Brief">
        <title>Shoot transcriptome of the giant reed, Arundo donax.</title>
        <authorList>
            <person name="Barrero R.A."/>
            <person name="Guerrero F.D."/>
            <person name="Moolhuijzen P."/>
            <person name="Goolsby J.A."/>
            <person name="Tidwell J."/>
            <person name="Bellgard S.E."/>
            <person name="Bellgard M.I."/>
        </authorList>
    </citation>
    <scope>NUCLEOTIDE SEQUENCE</scope>
    <source>
        <tissue evidence="1">Shoot tissue taken approximately 20 cm above the soil surface</tissue>
    </source>
</reference>
<dbReference type="AlphaFoldDB" id="A0A0A9FU65"/>
<protein>
    <submittedName>
        <fullName evidence="1">Uncharacterized protein</fullName>
    </submittedName>
</protein>
<accession>A0A0A9FU65</accession>
<proteinExistence type="predicted"/>
<dbReference type="EMBL" id="GBRH01181501">
    <property type="protein sequence ID" value="JAE16395.1"/>
    <property type="molecule type" value="Transcribed_RNA"/>
</dbReference>
<name>A0A0A9FU65_ARUDO</name>
<sequence>MNERLEGIICKYSYPNNILFTPCCLEFELES</sequence>
<organism evidence="1">
    <name type="scientific">Arundo donax</name>
    <name type="common">Giant reed</name>
    <name type="synonym">Donax arundinaceus</name>
    <dbReference type="NCBI Taxonomy" id="35708"/>
    <lineage>
        <taxon>Eukaryota</taxon>
        <taxon>Viridiplantae</taxon>
        <taxon>Streptophyta</taxon>
        <taxon>Embryophyta</taxon>
        <taxon>Tracheophyta</taxon>
        <taxon>Spermatophyta</taxon>
        <taxon>Magnoliopsida</taxon>
        <taxon>Liliopsida</taxon>
        <taxon>Poales</taxon>
        <taxon>Poaceae</taxon>
        <taxon>PACMAD clade</taxon>
        <taxon>Arundinoideae</taxon>
        <taxon>Arundineae</taxon>
        <taxon>Arundo</taxon>
    </lineage>
</organism>
<evidence type="ECO:0000313" key="1">
    <source>
        <dbReference type="EMBL" id="JAE16395.1"/>
    </source>
</evidence>